<evidence type="ECO:0000259" key="1">
    <source>
        <dbReference type="Pfam" id="PF25273"/>
    </source>
</evidence>
<reference evidence="2" key="1">
    <citation type="submission" date="2014-11" db="EMBL/GenBank/DDBJ databases">
        <authorList>
            <person name="Geib S."/>
        </authorList>
    </citation>
    <scope>NUCLEOTIDE SEQUENCE</scope>
</reference>
<evidence type="ECO:0000313" key="2">
    <source>
        <dbReference type="EMBL" id="JAD08579.1"/>
    </source>
</evidence>
<reference evidence="2" key="2">
    <citation type="journal article" date="2015" name="Gigascience">
        <title>Reconstructing a comprehensive transcriptome assembly of a white-pupal translocated strain of the pest fruit fly Bactrocera cucurbitae.</title>
        <authorList>
            <person name="Sim S.B."/>
            <person name="Calla B."/>
            <person name="Hall B."/>
            <person name="DeRego T."/>
            <person name="Geib S.M."/>
        </authorList>
    </citation>
    <scope>NUCLEOTIDE SEQUENCE</scope>
</reference>
<dbReference type="Pfam" id="PF25273">
    <property type="entry name" value="DUF7869"/>
    <property type="match status" value="1"/>
</dbReference>
<protein>
    <submittedName>
        <fullName evidence="2">Transmembrane and TPR repeat-containing protein 2</fullName>
    </submittedName>
</protein>
<feature type="domain" description="DUF7869" evidence="1">
    <location>
        <begin position="443"/>
        <end position="573"/>
    </location>
</feature>
<dbReference type="PANTHER" id="PTHR10773">
    <property type="entry name" value="DNA-DIRECTED RNA POLYMERASES I, II, AND III SUBUNIT RPABC2"/>
    <property type="match status" value="1"/>
</dbReference>
<dbReference type="AlphaFoldDB" id="A0A0A1XB56"/>
<dbReference type="InterPro" id="IPR057191">
    <property type="entry name" value="DUF7869"/>
</dbReference>
<keyword evidence="2" id="KW-0812">Transmembrane</keyword>
<keyword evidence="2" id="KW-0472">Membrane</keyword>
<dbReference type="EMBL" id="GBXI01005713">
    <property type="protein sequence ID" value="JAD08579.1"/>
    <property type="molecule type" value="Transcribed_RNA"/>
</dbReference>
<organism evidence="2">
    <name type="scientific">Zeugodacus cucurbitae</name>
    <name type="common">Melon fruit fly</name>
    <name type="synonym">Bactrocera cucurbitae</name>
    <dbReference type="NCBI Taxonomy" id="28588"/>
    <lineage>
        <taxon>Eukaryota</taxon>
        <taxon>Metazoa</taxon>
        <taxon>Ecdysozoa</taxon>
        <taxon>Arthropoda</taxon>
        <taxon>Hexapoda</taxon>
        <taxon>Insecta</taxon>
        <taxon>Pterygota</taxon>
        <taxon>Neoptera</taxon>
        <taxon>Endopterygota</taxon>
        <taxon>Diptera</taxon>
        <taxon>Brachycera</taxon>
        <taxon>Muscomorpha</taxon>
        <taxon>Tephritoidea</taxon>
        <taxon>Tephritidae</taxon>
        <taxon>Zeugodacus</taxon>
        <taxon>Zeugodacus</taxon>
    </lineage>
</organism>
<accession>A0A0A1XB56</accession>
<proteinExistence type="predicted"/>
<dbReference type="PANTHER" id="PTHR10773:SF19">
    <property type="match status" value="1"/>
</dbReference>
<gene>
    <name evidence="2" type="primary">Tmtc2</name>
    <name evidence="2" type="ORF">g.17631</name>
</gene>
<sequence>MSATVSPRSSSSWEDCGVSIVDMTNASSNSVDSNNEARMSSAAAVVNQSDDIFFVEDSSSTISLTPPLRKVSSDVRLPTSTANTENAAINKFNPAKTGRKRRKQPEKWKINIIKKKRNSGEQYVSLKKIMRDKREIKPACKNCRYECTKHFNEDNRKEIFSTYWALADIEKQRQFIANCMQIVEPRHRSVCVGENKRTPRQNNMAYFLQNGDVAIRVCKLFFKNTLDINDRPIRTVMAKLEKPAKANEVLEPDQRGKHGKHKKVDTHIAAGVREFIENIPKIESHYTAANTTKIYIEGGKTISSIYRDYVDLCKEKKQAFATYIYFYTTFTEDFNISFFAPKKDLCAQCEAYTDMTAAEKLSYKAIHENHLQESNFAQEAKRKDIENENAVVAVYNWQAIMQLPKGEASTYYYKSKINVFNFTVYNMKTNNCQCYVWDEANGKRGVNELGTCVLEYIKSLAQNNHDEIIFYSDNCAGQQENKFIIVMYLYAVRYLGIKSITHKFLIKGHNQNEVDSAHTLIERVTKRMLKSGPIYTTESLITIIRSAKKTGQPLLVKEMCYEDFFELKILLNDMGPFNMRQIKLSELKVLKVQRASPNTVFFKTSYAEAQYSEANIISSKKQQNTRIDLTKAYKCKIGIPNNKREDINELIEKNIIPRFYHEFYNAL</sequence>
<name>A0A0A1XB56_ZEUCU</name>